<evidence type="ECO:0000313" key="3">
    <source>
        <dbReference type="Proteomes" id="UP000030656"/>
    </source>
</evidence>
<sequence length="54" mass="6870">MTSFKKENERYYGIILYSLTYYMNIFIIIIYNLLFFWYIFFICSYEKILYILSF</sequence>
<protein>
    <submittedName>
        <fullName evidence="2">Uncharacterized protein</fullName>
    </submittedName>
</protein>
<keyword evidence="1" id="KW-0472">Membrane</keyword>
<keyword evidence="1" id="KW-0812">Transmembrane</keyword>
<evidence type="ECO:0000313" key="2">
    <source>
        <dbReference type="EMBL" id="ETW27659.1"/>
    </source>
</evidence>
<evidence type="ECO:0000256" key="1">
    <source>
        <dbReference type="SAM" id="Phobius"/>
    </source>
</evidence>
<organism evidence="2 3">
    <name type="scientific">Plasmodium falciparum FCH/4</name>
    <dbReference type="NCBI Taxonomy" id="1036724"/>
    <lineage>
        <taxon>Eukaryota</taxon>
        <taxon>Sar</taxon>
        <taxon>Alveolata</taxon>
        <taxon>Apicomplexa</taxon>
        <taxon>Aconoidasida</taxon>
        <taxon>Haemosporida</taxon>
        <taxon>Plasmodiidae</taxon>
        <taxon>Plasmodium</taxon>
        <taxon>Plasmodium (Laverania)</taxon>
    </lineage>
</organism>
<accession>A0A024VG04</accession>
<reference evidence="2 3" key="1">
    <citation type="submission" date="2013-02" db="EMBL/GenBank/DDBJ databases">
        <title>The Genome Annotation of Plasmodium falciparum FCH/4.</title>
        <authorList>
            <consortium name="The Broad Institute Genome Sequencing Platform"/>
            <consortium name="The Broad Institute Genome Sequencing Center for Infectious Disease"/>
            <person name="Neafsey D."/>
            <person name="Hoffman S."/>
            <person name="Volkman S."/>
            <person name="Rosenthal P."/>
            <person name="Walker B."/>
            <person name="Young S.K."/>
            <person name="Zeng Q."/>
            <person name="Gargeya S."/>
            <person name="Fitzgerald M."/>
            <person name="Haas B."/>
            <person name="Abouelleil A."/>
            <person name="Allen A.W."/>
            <person name="Alvarado L."/>
            <person name="Arachchi H.M."/>
            <person name="Berlin A.M."/>
            <person name="Chapman S.B."/>
            <person name="Gainer-Dewar J."/>
            <person name="Goldberg J."/>
            <person name="Griggs A."/>
            <person name="Gujja S."/>
            <person name="Hansen M."/>
            <person name="Howarth C."/>
            <person name="Imamovic A."/>
            <person name="Ireland A."/>
            <person name="Larimer J."/>
            <person name="McCowan C."/>
            <person name="Murphy C."/>
            <person name="Pearson M."/>
            <person name="Poon T.W."/>
            <person name="Priest M."/>
            <person name="Roberts A."/>
            <person name="Saif S."/>
            <person name="Shea T."/>
            <person name="Sisk P."/>
            <person name="Sykes S."/>
            <person name="Wortman J."/>
            <person name="Nusbaum C."/>
            <person name="Birren B."/>
        </authorList>
    </citation>
    <scope>NUCLEOTIDE SEQUENCE [LARGE SCALE GENOMIC DNA]</scope>
    <source>
        <strain evidence="2 3">FCH/4</strain>
    </source>
</reference>
<name>A0A024VG04_PLAFA</name>
<dbReference type="Proteomes" id="UP000030656">
    <property type="component" value="Unassembled WGS sequence"/>
</dbReference>
<proteinExistence type="predicted"/>
<dbReference type="EMBL" id="KI928064">
    <property type="protein sequence ID" value="ETW27659.1"/>
    <property type="molecule type" value="Genomic_DNA"/>
</dbReference>
<keyword evidence="1" id="KW-1133">Transmembrane helix</keyword>
<reference evidence="2 3" key="2">
    <citation type="submission" date="2013-02" db="EMBL/GenBank/DDBJ databases">
        <title>The Genome Sequence of Plasmodium falciparum FCH/4.</title>
        <authorList>
            <consortium name="The Broad Institute Genome Sequencing Platform"/>
            <consortium name="The Broad Institute Genome Sequencing Center for Infectious Disease"/>
            <person name="Neafsey D."/>
            <person name="Cheeseman I."/>
            <person name="Volkman S."/>
            <person name="Adams J."/>
            <person name="Walker B."/>
            <person name="Young S.K."/>
            <person name="Zeng Q."/>
            <person name="Gargeya S."/>
            <person name="Fitzgerald M."/>
            <person name="Haas B."/>
            <person name="Abouelleil A."/>
            <person name="Alvarado L."/>
            <person name="Arachchi H.M."/>
            <person name="Berlin A.M."/>
            <person name="Chapman S.B."/>
            <person name="Dewar J."/>
            <person name="Goldberg J."/>
            <person name="Griggs A."/>
            <person name="Gujja S."/>
            <person name="Hansen M."/>
            <person name="Howarth C."/>
            <person name="Imamovic A."/>
            <person name="Larimer J."/>
            <person name="McCowan C."/>
            <person name="Murphy C."/>
            <person name="Neiman D."/>
            <person name="Pearson M."/>
            <person name="Priest M."/>
            <person name="Roberts A."/>
            <person name="Saif S."/>
            <person name="Shea T."/>
            <person name="Sisk P."/>
            <person name="Sykes S."/>
            <person name="Wortman J."/>
            <person name="Nusbaum C."/>
            <person name="Birren B."/>
        </authorList>
    </citation>
    <scope>NUCLEOTIDE SEQUENCE [LARGE SCALE GENOMIC DNA]</scope>
    <source>
        <strain evidence="2 3">FCH/4</strain>
    </source>
</reference>
<feature type="transmembrane region" description="Helical" evidence="1">
    <location>
        <begin position="21"/>
        <end position="40"/>
    </location>
</feature>
<dbReference type="AlphaFoldDB" id="A0A024VG04"/>
<gene>
    <name evidence="2" type="ORF">PFFCH_04942</name>
</gene>